<organism evidence="2 3">
    <name type="scientific">Arsenicicoccus cauae</name>
    <dbReference type="NCBI Taxonomy" id="2663847"/>
    <lineage>
        <taxon>Bacteria</taxon>
        <taxon>Bacillati</taxon>
        <taxon>Actinomycetota</taxon>
        <taxon>Actinomycetes</taxon>
        <taxon>Micrococcales</taxon>
        <taxon>Intrasporangiaceae</taxon>
        <taxon>Arsenicicoccus</taxon>
    </lineage>
</organism>
<keyword evidence="3" id="KW-1185">Reference proteome</keyword>
<dbReference type="RefSeq" id="WP_154592489.1">
    <property type="nucleotide sequence ID" value="NZ_CP171001.1"/>
</dbReference>
<dbReference type="Proteomes" id="UP000431092">
    <property type="component" value="Unassembled WGS sequence"/>
</dbReference>
<dbReference type="InterPro" id="IPR049979">
    <property type="entry name" value="Cys_resp_CS_actino"/>
</dbReference>
<accession>A0A6I3IBU4</accession>
<gene>
    <name evidence="2" type="ORF">GGG17_04040</name>
</gene>
<evidence type="ECO:0000313" key="3">
    <source>
        <dbReference type="Proteomes" id="UP000431092"/>
    </source>
</evidence>
<protein>
    <submittedName>
        <fullName evidence="2">Uncharacterized protein</fullName>
    </submittedName>
</protein>
<name>A0A6I3IBU4_9MICO</name>
<sequence length="49" mass="5618">MLHTARHHDVLTRATVGMQHRPGMSRPVGRYLTARRHVDLLRVSSALCR</sequence>
<evidence type="ECO:0000256" key="1">
    <source>
        <dbReference type="SAM" id="MobiDB-lite"/>
    </source>
</evidence>
<evidence type="ECO:0000313" key="2">
    <source>
        <dbReference type="EMBL" id="MTB71157.1"/>
    </source>
</evidence>
<dbReference type="NCBIfam" id="NF042934">
    <property type="entry name" value="cis_reg_atten"/>
    <property type="match status" value="1"/>
</dbReference>
<comment type="caution">
    <text evidence="2">The sequence shown here is derived from an EMBL/GenBank/DDBJ whole genome shotgun (WGS) entry which is preliminary data.</text>
</comment>
<dbReference type="AlphaFoldDB" id="A0A6I3IBU4"/>
<reference evidence="2 3" key="1">
    <citation type="submission" date="2019-11" db="EMBL/GenBank/DDBJ databases">
        <title>Whole genome sequencing identifies a novel species of the genus Arsenicicoccus isolated from human blood.</title>
        <authorList>
            <person name="Jeong J.H."/>
            <person name="Kweon O.J."/>
            <person name="Kim H.R."/>
            <person name="Kim T.-H."/>
            <person name="Ha S.-M."/>
            <person name="Lee M.-K."/>
        </authorList>
    </citation>
    <scope>NUCLEOTIDE SEQUENCE [LARGE SCALE GENOMIC DNA]</scope>
    <source>
        <strain evidence="2 3">MKL-02</strain>
    </source>
</reference>
<proteinExistence type="predicted"/>
<feature type="region of interest" description="Disordered" evidence="1">
    <location>
        <begin position="1"/>
        <end position="29"/>
    </location>
</feature>
<dbReference type="EMBL" id="WLVL01000017">
    <property type="protein sequence ID" value="MTB71157.1"/>
    <property type="molecule type" value="Genomic_DNA"/>
</dbReference>